<dbReference type="SMART" id="SM00325">
    <property type="entry name" value="RhoGEF"/>
    <property type="match status" value="1"/>
</dbReference>
<evidence type="ECO:0000259" key="2">
    <source>
        <dbReference type="SMART" id="SM00325"/>
    </source>
</evidence>
<dbReference type="KEGG" id="kaf:KAFR_0I02230"/>
<feature type="region of interest" description="Disordered" evidence="1">
    <location>
        <begin position="835"/>
        <end position="907"/>
    </location>
</feature>
<dbReference type="OrthoDB" id="4066896at2759"/>
<dbReference type="GO" id="GO:0000755">
    <property type="term" value="P:cytogamy"/>
    <property type="evidence" value="ECO:0007669"/>
    <property type="project" value="EnsemblFungi"/>
</dbReference>
<dbReference type="InterPro" id="IPR021895">
    <property type="entry name" value="Bud3_N"/>
</dbReference>
<feature type="region of interest" description="Disordered" evidence="1">
    <location>
        <begin position="763"/>
        <end position="819"/>
    </location>
</feature>
<reference evidence="3 4" key="1">
    <citation type="journal article" date="2011" name="Proc. Natl. Acad. Sci. U.S.A.">
        <title>Evolutionary erosion of yeast sex chromosomes by mating-type switching accidents.</title>
        <authorList>
            <person name="Gordon J.L."/>
            <person name="Armisen D."/>
            <person name="Proux-Wera E."/>
            <person name="Oheigeartaigh S.S."/>
            <person name="Byrne K.P."/>
            <person name="Wolfe K.H."/>
        </authorList>
    </citation>
    <scope>NUCLEOTIDE SEQUENCE [LARGE SCALE GENOMIC DNA]</scope>
    <source>
        <strain evidence="4">ATCC 22294 / BCRC 22015 / CBS 2517 / CECT 1963 / NBRC 1671 / NRRL Y-8276</strain>
    </source>
</reference>
<dbReference type="GO" id="GO:0000142">
    <property type="term" value="C:cellular bud neck contractile ring"/>
    <property type="evidence" value="ECO:0007669"/>
    <property type="project" value="EnsemblFungi"/>
</dbReference>
<evidence type="ECO:0000313" key="4">
    <source>
        <dbReference type="Proteomes" id="UP000005220"/>
    </source>
</evidence>
<feature type="compositionally biased region" description="Basic and acidic residues" evidence="1">
    <location>
        <begin position="772"/>
        <end position="787"/>
    </location>
</feature>
<dbReference type="eggNOG" id="ENOG502QSNK">
    <property type="taxonomic scope" value="Eukaryota"/>
</dbReference>
<proteinExistence type="predicted"/>
<accession>H2B052</accession>
<dbReference type="Proteomes" id="UP000005220">
    <property type="component" value="Chromosome 9"/>
</dbReference>
<gene>
    <name evidence="3" type="primary">KAFR0I02230</name>
    <name evidence="3" type="ORF">KAFR_0I02230</name>
</gene>
<dbReference type="HOGENOM" id="CLU_001458_0_0_1"/>
<dbReference type="InterPro" id="IPR035899">
    <property type="entry name" value="DBL_dom_sf"/>
</dbReference>
<dbReference type="GO" id="GO:0007120">
    <property type="term" value="P:axial cellular bud site selection"/>
    <property type="evidence" value="ECO:0007669"/>
    <property type="project" value="EnsemblFungi"/>
</dbReference>
<dbReference type="STRING" id="1071382.H2B052"/>
<dbReference type="GeneID" id="13883638"/>
<feature type="region of interest" description="Disordered" evidence="1">
    <location>
        <begin position="1299"/>
        <end position="1322"/>
    </location>
</feature>
<keyword evidence="4" id="KW-1185">Reference proteome</keyword>
<dbReference type="Pfam" id="PF12015">
    <property type="entry name" value="Bud3_N"/>
    <property type="match status" value="1"/>
</dbReference>
<feature type="compositionally biased region" description="Polar residues" evidence="1">
    <location>
        <begin position="1299"/>
        <end position="1315"/>
    </location>
</feature>
<dbReference type="Pfam" id="PF25351">
    <property type="entry name" value="PH_BUD3_C"/>
    <property type="match status" value="1"/>
</dbReference>
<evidence type="ECO:0000313" key="3">
    <source>
        <dbReference type="EMBL" id="CCF60002.1"/>
    </source>
</evidence>
<dbReference type="InterPro" id="IPR000219">
    <property type="entry name" value="DH_dom"/>
</dbReference>
<dbReference type="EMBL" id="HE650829">
    <property type="protein sequence ID" value="CCF60002.1"/>
    <property type="molecule type" value="Genomic_DNA"/>
</dbReference>
<sequence length="1626" mass="183246">MNDLSSIYSQELELTERSVVISLFNNLLASKNTHQQTLDWIHERSEKEWLDDIFINSVLYHNVDRVIWGPFFICIYKDPKTDKFGSLTLDRFGITHINSIDLSRKSAYYPAIENLHDNDKNSNVKKCIAVSLLQKFSNISMQHLKYLTEDKINYDPVHAGDLSSGCKLVTSISPELFGKRLISAGLLTGRLINSTLMDVIYENNESTIDSNNRLVFHLGEQLEQLFDPVTEYSPEQTEYGYKPPEDDKPTETDSELVQAICNELLQLQSNFTFTLVEFLQKVLIALRVKVLNGEIDALSTVKLNRMFPPTIDEVTRINCIFLDSLKSSMPYGSLEVLKACSITIPYFYKAYTRHEAATKLFSRDIKQFLKHFRNSIPECEEYSEMKLEAIIKGPQEKLLKLKLIIDRLYHSKEWANEENKIIGKKNYDNIIDVIDSFGRLNEPVSSYSTRVFTPSGKILTELAKGWPVELQYKWLKRRVVGVYDIIDQTFSNKRALLVIFSDYIVFLSITDYELYYTDDGSNKPLISDILMNSLINEVALPSKIPKLNVQNYCYIGDVLVSIFDNDTIRFDALRPDAFSISCKLATMKEPIDAKKVAALVTKAKILEKDTAFHLFKACRDDISLYSTAHELEAYNNEKLKSKFALFLNIKPASQFLSLYNLHFAVFASFVGTDDTNKVRLSVITRSNKDTVKTLEIFPDNIVDSIIGQLSTEYPLCYSSIQSSLIKELFAVTTYLANSIGKVGEKEHTLREAAAIVKDSNKSSKTNTLVNSDAEKKHSKAKDIDAKASKKIKKKTDNSTQKRISKIPESKNVMNLKPQEVKKKSLIEKLKSIFKSKRRSKKDISGPIVVNSKSYSSKSSLPHKKNNSPLPISPNKNILANTRSEKNLNAKNSSGKNPGVKSNDDAENLRISSVVRDTTYDASGARFQYTPRIGDLSKEKTEDIAEPHTPDEYTQLSQIPSPHIAEKLFLPKESKIHEPVDEVSEHEDIAGDISALTQSTSQENVEVLSAGQSGKEKDVSKRAHNQSQLYNSDLFEDFVPPGKECGHNIEIKQASEELSDDNLPTEKSSTQNQLHNVEKNNAVTLNSGEDNTKEKKNGTFHAGKQDPFVDIANPPIVQENIGVLPKKLNIFPTIPKLAPISRMEFTRSPSLIELFEGMRVVLDETDAHYNWKRLSSEVSLNQKYITNSGNTPENNNNFRNFAHAAAFNLAIPKNVETIVIPDEKAELESSHSTNGTLKTGDDHSKTTVPSVEEVSEEAVGKSPLKHEENPSLAANDTNRDRALDSERKFKVINTSPTRYSNIGSSEKQLASTTSETDFSKASFENPEDLQLSIARDISSQKLSVDTTTKMVPDFSFLTEMNREVTTRLFELNLASQEDVNDEEYYTPTTNAPKENMAASTSDQVETENETSIGLDVATGLENDLAKIRETSETHPEGDKSQNVATEESQNFLEDLEFSSFAMTFDNSLFNQYSSGLQEATLTHNSYETTKILDNIPELPAEKEGPVVYTLTNDLFSSNDIRIGINQKAGFMDNSNDAEDPIWVSPSKLDFDDITRTHVRTLGENIKDHAITRKNTKPDPPSNKLDDSELKHDLSYAFLANLVQTSEFDEIEEENYNDDKPTRLQFKS</sequence>
<dbReference type="SUPFAM" id="SSF48065">
    <property type="entry name" value="DBL homology domain (DH-domain)"/>
    <property type="match status" value="1"/>
</dbReference>
<name>H2B052_KAZAF</name>
<dbReference type="RefSeq" id="XP_003959137.1">
    <property type="nucleotide sequence ID" value="XM_003959088.1"/>
</dbReference>
<evidence type="ECO:0000256" key="1">
    <source>
        <dbReference type="SAM" id="MobiDB-lite"/>
    </source>
</evidence>
<dbReference type="GO" id="GO:0005085">
    <property type="term" value="F:guanyl-nucleotide exchange factor activity"/>
    <property type="evidence" value="ECO:0007669"/>
    <property type="project" value="EnsemblFungi"/>
</dbReference>
<feature type="compositionally biased region" description="Polar residues" evidence="1">
    <location>
        <begin position="866"/>
        <end position="881"/>
    </location>
</feature>
<dbReference type="InterPro" id="IPR057454">
    <property type="entry name" value="Bud3_C"/>
</dbReference>
<protein>
    <recommendedName>
        <fullName evidence="2">DH domain-containing protein</fullName>
    </recommendedName>
</protein>
<feature type="region of interest" description="Disordered" evidence="1">
    <location>
        <begin position="996"/>
        <end position="1024"/>
    </location>
</feature>
<dbReference type="InParanoid" id="H2B052"/>
<feature type="domain" description="DH" evidence="2">
    <location>
        <begin position="260"/>
        <end position="439"/>
    </location>
</feature>
<dbReference type="FunCoup" id="H2B052">
    <property type="interactions" value="178"/>
</dbReference>
<organism evidence="3 4">
    <name type="scientific">Kazachstania africana (strain ATCC 22294 / BCRC 22015 / CBS 2517 / CECT 1963 / NBRC 1671 / NRRL Y-8276)</name>
    <name type="common">Yeast</name>
    <name type="synonym">Kluyveromyces africanus</name>
    <dbReference type="NCBI Taxonomy" id="1071382"/>
    <lineage>
        <taxon>Eukaryota</taxon>
        <taxon>Fungi</taxon>
        <taxon>Dikarya</taxon>
        <taxon>Ascomycota</taxon>
        <taxon>Saccharomycotina</taxon>
        <taxon>Saccharomycetes</taxon>
        <taxon>Saccharomycetales</taxon>
        <taxon>Saccharomycetaceae</taxon>
        <taxon>Kazachstania</taxon>
    </lineage>
</organism>
<feature type="region of interest" description="Disordered" evidence="1">
    <location>
        <begin position="1224"/>
        <end position="1284"/>
    </location>
</feature>